<evidence type="ECO:0000313" key="3">
    <source>
        <dbReference type="EMBL" id="EWM20894.1"/>
    </source>
</evidence>
<organism evidence="3 4">
    <name type="scientific">Nannochloropsis gaditana</name>
    <dbReference type="NCBI Taxonomy" id="72520"/>
    <lineage>
        <taxon>Eukaryota</taxon>
        <taxon>Sar</taxon>
        <taxon>Stramenopiles</taxon>
        <taxon>Ochrophyta</taxon>
        <taxon>Eustigmatophyceae</taxon>
        <taxon>Eustigmatales</taxon>
        <taxon>Monodopsidaceae</taxon>
        <taxon>Nannochloropsis</taxon>
    </lineage>
</organism>
<comment type="caution">
    <text evidence="3">The sequence shown here is derived from an EMBL/GenBank/DDBJ whole genome shotgun (WGS) entry which is preliminary data.</text>
</comment>
<proteinExistence type="predicted"/>
<accession>W7TIV5</accession>
<evidence type="ECO:0000256" key="1">
    <source>
        <dbReference type="SAM" id="MobiDB-lite"/>
    </source>
</evidence>
<evidence type="ECO:0000313" key="4">
    <source>
        <dbReference type="Proteomes" id="UP000019335"/>
    </source>
</evidence>
<feature type="transmembrane region" description="Helical" evidence="2">
    <location>
        <begin position="193"/>
        <end position="217"/>
    </location>
</feature>
<gene>
    <name evidence="3" type="ORF">Naga_100201g7</name>
</gene>
<keyword evidence="2" id="KW-0812">Transmembrane</keyword>
<feature type="region of interest" description="Disordered" evidence="1">
    <location>
        <begin position="291"/>
        <end position="317"/>
    </location>
</feature>
<dbReference type="AlphaFoldDB" id="W7TIV5"/>
<dbReference type="OrthoDB" id="10322298at2759"/>
<protein>
    <submittedName>
        <fullName evidence="3">Uncharacterized protein</fullName>
    </submittedName>
</protein>
<feature type="transmembrane region" description="Helical" evidence="2">
    <location>
        <begin position="93"/>
        <end position="114"/>
    </location>
</feature>
<evidence type="ECO:0000256" key="2">
    <source>
        <dbReference type="SAM" id="Phobius"/>
    </source>
</evidence>
<keyword evidence="2" id="KW-0472">Membrane</keyword>
<feature type="transmembrane region" description="Helical" evidence="2">
    <location>
        <begin position="162"/>
        <end position="186"/>
    </location>
</feature>
<reference evidence="3 4" key="1">
    <citation type="journal article" date="2014" name="Mol. Plant">
        <title>Chromosome Scale Genome Assembly and Transcriptome Profiling of Nannochloropsis gaditana in Nitrogen Depletion.</title>
        <authorList>
            <person name="Corteggiani Carpinelli E."/>
            <person name="Telatin A."/>
            <person name="Vitulo N."/>
            <person name="Forcato C."/>
            <person name="D'Angelo M."/>
            <person name="Schiavon R."/>
            <person name="Vezzi A."/>
            <person name="Giacometti G.M."/>
            <person name="Morosinotto T."/>
            <person name="Valle G."/>
        </authorList>
    </citation>
    <scope>NUCLEOTIDE SEQUENCE [LARGE SCALE GENOMIC DNA]</scope>
    <source>
        <strain evidence="3 4">B-31</strain>
    </source>
</reference>
<dbReference type="EMBL" id="AZIL01002746">
    <property type="protein sequence ID" value="EWM20894.1"/>
    <property type="molecule type" value="Genomic_DNA"/>
</dbReference>
<name>W7TIV5_9STRA</name>
<keyword evidence="2" id="KW-1133">Transmembrane helix</keyword>
<dbReference type="Proteomes" id="UP000019335">
    <property type="component" value="Unassembled WGS sequence"/>
</dbReference>
<sequence>MGRDRAKFLCEQVDRGYFEYFQMKGGLPSVWYLACVTKLGRQGVTGRVSTPLTQVLLPTWPPMATHMGSTNHLQGTPSMAQLLLAYKNTLQGLSVLQASGAFVYCLALFLAGAWTTKQVWFSFPSGIEDVHSIPWELLCVANEIAGRKCIVAVGGHVSQGRYLLAIGWSSVGIISIGQVAVGLLSLGWLACGAIIAVGVSALACPGIVYGLVVFGGLSPHCIVGFTVMKTPLAKGVLNLSPLPLSGLRNLEPYGSGISKACPKKAKESPRLWEDGKYDEEGCILHQEAPHLRQQQDTHPHRGGVPPQHAPDNEIYERHAGYRPIRFARGA</sequence>
<keyword evidence="4" id="KW-1185">Reference proteome</keyword>